<feature type="transmembrane region" description="Helical" evidence="10">
    <location>
        <begin position="172"/>
        <end position="191"/>
    </location>
</feature>
<dbReference type="AlphaFoldDB" id="J7RDV1"/>
<dbReference type="EMBL" id="HE978326">
    <property type="protein sequence ID" value="CCK73010.1"/>
    <property type="molecule type" value="Genomic_DNA"/>
</dbReference>
<dbReference type="OMA" id="FNCDFKV"/>
<evidence type="ECO:0000256" key="8">
    <source>
        <dbReference type="ARBA" id="ARBA00022989"/>
    </source>
</evidence>
<evidence type="ECO:0000313" key="12">
    <source>
        <dbReference type="Proteomes" id="UP000006310"/>
    </source>
</evidence>
<keyword evidence="7" id="KW-0256">Endoplasmic reticulum</keyword>
<proteinExistence type="inferred from homology"/>
<sequence>MTAQLRNKKKSGVKKTVTFSDDTTISKSTNKKKTDFMSTNPPVFVRKTPLTIPWHLIGLLIFYIKVSKNYNGEQLLLGLIPMQILYLIFQFNKSTIYGKKRLKMNTTLLLLSIVGSVAMSIPAMAIAILLGAPLVEHLRSTWLMALHSSFLAFPALYSVVNCDFKVTIWRKYFIAIVVGGWISCIVIPLDWDRDWQAWPIPVIVGTYLGAFVGYTIGAFL</sequence>
<evidence type="ECO:0000256" key="9">
    <source>
        <dbReference type="ARBA" id="ARBA00023136"/>
    </source>
</evidence>
<dbReference type="eggNOG" id="KOG3144">
    <property type="taxonomic scope" value="Eukaryota"/>
</dbReference>
<keyword evidence="9 10" id="KW-0472">Membrane</keyword>
<keyword evidence="5" id="KW-0337">GPI-anchor biosynthesis</keyword>
<feature type="transmembrane region" description="Helical" evidence="10">
    <location>
        <begin position="108"/>
        <end position="130"/>
    </location>
</feature>
<dbReference type="OrthoDB" id="17366at2759"/>
<evidence type="ECO:0000313" key="11">
    <source>
        <dbReference type="EMBL" id="CCK73010.1"/>
    </source>
</evidence>
<keyword evidence="12" id="KW-1185">Reference proteome</keyword>
<organism evidence="11 12">
    <name type="scientific">Huiozyma naganishii (strain ATCC MYA-139 / BCRC 22969 / CBS 8797 / KCTC 17520 / NBRC 10181 / NCYC 3082 / Yp74L-3)</name>
    <name type="common">Yeast</name>
    <name type="synonym">Kazachstania naganishii</name>
    <dbReference type="NCBI Taxonomy" id="1071383"/>
    <lineage>
        <taxon>Eukaryota</taxon>
        <taxon>Fungi</taxon>
        <taxon>Dikarya</taxon>
        <taxon>Ascomycota</taxon>
        <taxon>Saccharomycotina</taxon>
        <taxon>Saccharomycetes</taxon>
        <taxon>Saccharomycetales</taxon>
        <taxon>Saccharomycetaceae</taxon>
        <taxon>Huiozyma</taxon>
    </lineage>
</organism>
<evidence type="ECO:0000256" key="1">
    <source>
        <dbReference type="ARBA" id="ARBA00004477"/>
    </source>
</evidence>
<evidence type="ECO:0000256" key="5">
    <source>
        <dbReference type="ARBA" id="ARBA00022502"/>
    </source>
</evidence>
<comment type="similarity">
    <text evidence="3">Belongs to the PIGF family.</text>
</comment>
<dbReference type="GO" id="GO:0005789">
    <property type="term" value="C:endoplasmic reticulum membrane"/>
    <property type="evidence" value="ECO:0007669"/>
    <property type="project" value="UniProtKB-SubCell"/>
</dbReference>
<dbReference type="RefSeq" id="XP_022467254.1">
    <property type="nucleotide sequence ID" value="XM_022611016.1"/>
</dbReference>
<reference evidence="12" key="2">
    <citation type="submission" date="2012-08" db="EMBL/GenBank/DDBJ databases">
        <title>Genome sequence of Kazachstania naganishii.</title>
        <authorList>
            <person name="Gordon J.L."/>
            <person name="Armisen D."/>
            <person name="Proux-Wera E."/>
            <person name="OhEigeartaigh S.S."/>
            <person name="Byrne K.P."/>
            <person name="Wolfe K.H."/>
        </authorList>
    </citation>
    <scope>NUCLEOTIDE SEQUENCE [LARGE SCALE GENOMIC DNA]</scope>
    <source>
        <strain evidence="12">ATCC MYA-139 / BCRC 22969 / CBS 8797 / CCRC 22969 / KCTC 17520 / NBRC 10181 / NCYC 3082</strain>
    </source>
</reference>
<comment type="subcellular location">
    <subcellularLocation>
        <location evidence="1">Endoplasmic reticulum membrane</location>
        <topology evidence="1">Multi-pass membrane protein</topology>
    </subcellularLocation>
</comment>
<evidence type="ECO:0000256" key="10">
    <source>
        <dbReference type="SAM" id="Phobius"/>
    </source>
</evidence>
<gene>
    <name evidence="11" type="primary">KNAG0M01570</name>
    <name evidence="11" type="ordered locus">KNAG_0M01570</name>
</gene>
<dbReference type="Proteomes" id="UP000006310">
    <property type="component" value="Chromosome 13"/>
</dbReference>
<dbReference type="HOGENOM" id="CLU_111662_0_0_1"/>
<keyword evidence="8 10" id="KW-1133">Transmembrane helix</keyword>
<dbReference type="GeneID" id="34528790"/>
<evidence type="ECO:0000256" key="3">
    <source>
        <dbReference type="ARBA" id="ARBA00007978"/>
    </source>
</evidence>
<feature type="transmembrane region" description="Helical" evidence="10">
    <location>
        <begin position="197"/>
        <end position="219"/>
    </location>
</feature>
<dbReference type="UniPathway" id="UPA00196"/>
<accession>J7RDV1</accession>
<dbReference type="InterPro" id="IPR009580">
    <property type="entry name" value="GPI_biosynthesis_protein_Pig-F"/>
</dbReference>
<dbReference type="GO" id="GO:0006506">
    <property type="term" value="P:GPI anchor biosynthetic process"/>
    <property type="evidence" value="ECO:0007669"/>
    <property type="project" value="UniProtKB-UniPathway"/>
</dbReference>
<dbReference type="GO" id="GO:0051377">
    <property type="term" value="F:mannose-ethanolamine phosphotransferase activity"/>
    <property type="evidence" value="ECO:0007669"/>
    <property type="project" value="EnsemblFungi"/>
</dbReference>
<evidence type="ECO:0000256" key="7">
    <source>
        <dbReference type="ARBA" id="ARBA00022824"/>
    </source>
</evidence>
<evidence type="ECO:0000256" key="6">
    <source>
        <dbReference type="ARBA" id="ARBA00022692"/>
    </source>
</evidence>
<reference evidence="11 12" key="1">
    <citation type="journal article" date="2011" name="Proc. Natl. Acad. Sci. U.S.A.">
        <title>Evolutionary erosion of yeast sex chromosomes by mating-type switching accidents.</title>
        <authorList>
            <person name="Gordon J.L."/>
            <person name="Armisen D."/>
            <person name="Proux-Wera E."/>
            <person name="Oheigeartaigh S.S."/>
            <person name="Byrne K.P."/>
            <person name="Wolfe K.H."/>
        </authorList>
    </citation>
    <scope>NUCLEOTIDE SEQUENCE [LARGE SCALE GENOMIC DNA]</scope>
    <source>
        <strain evidence="12">ATCC MYA-139 / BCRC 22969 / CBS 8797 / CCRC 22969 / KCTC 17520 / NBRC 10181 / NCYC 3082</strain>
    </source>
</reference>
<name>J7RDV1_HUIN7</name>
<feature type="transmembrane region" description="Helical" evidence="10">
    <location>
        <begin position="76"/>
        <end position="96"/>
    </location>
</feature>
<dbReference type="KEGG" id="kng:KNAG_0M01570"/>
<dbReference type="STRING" id="1071383.J7RDV1"/>
<comment type="pathway">
    <text evidence="2">Glycolipid biosynthesis; glycosylphosphatidylinositol-anchor biosynthesis.</text>
</comment>
<feature type="transmembrane region" description="Helical" evidence="10">
    <location>
        <begin position="43"/>
        <end position="64"/>
    </location>
</feature>
<evidence type="ECO:0000256" key="2">
    <source>
        <dbReference type="ARBA" id="ARBA00004687"/>
    </source>
</evidence>
<dbReference type="Pfam" id="PF06699">
    <property type="entry name" value="PIG-F"/>
    <property type="match status" value="1"/>
</dbReference>
<feature type="transmembrane region" description="Helical" evidence="10">
    <location>
        <begin position="142"/>
        <end position="160"/>
    </location>
</feature>
<evidence type="ECO:0000256" key="4">
    <source>
        <dbReference type="ARBA" id="ARBA00020927"/>
    </source>
</evidence>
<keyword evidence="6 10" id="KW-0812">Transmembrane</keyword>
<protein>
    <recommendedName>
        <fullName evidence="4">Glycosylphosphatidylinositol anchor biosynthesis protein 11</fullName>
    </recommendedName>
</protein>